<keyword evidence="2 4" id="KW-0067">ATP-binding</keyword>
<dbReference type="FunFam" id="3.40.50.300:FF:000011">
    <property type="entry name" value="Putative ABC transporter ATP-binding component"/>
    <property type="match status" value="1"/>
</dbReference>
<reference evidence="4 5" key="1">
    <citation type="submission" date="2018-06" db="EMBL/GenBank/DDBJ databases">
        <authorList>
            <consortium name="Pathogen Informatics"/>
            <person name="Doyle S."/>
        </authorList>
    </citation>
    <scope>NUCLEOTIDE SEQUENCE [LARGE SCALE GENOMIC DNA]</scope>
    <source>
        <strain evidence="4 5">NCTC13645</strain>
    </source>
</reference>
<feature type="domain" description="ABC transporter" evidence="3">
    <location>
        <begin position="4"/>
        <end position="217"/>
    </location>
</feature>
<organism evidence="4 5">
    <name type="scientific">Weissella viridescens</name>
    <name type="common">Lactobacillus viridescens</name>
    <dbReference type="NCBI Taxonomy" id="1629"/>
    <lineage>
        <taxon>Bacteria</taxon>
        <taxon>Bacillati</taxon>
        <taxon>Bacillota</taxon>
        <taxon>Bacilli</taxon>
        <taxon>Lactobacillales</taxon>
        <taxon>Lactobacillaceae</taxon>
        <taxon>Weissella</taxon>
    </lineage>
</organism>
<sequence length="217" mass="24061">MKQFRAENLTSIYGEKTLLDHVSFLVETGDRIGVIGVNGSGKTTLLNAVSGVVPADSGTIETPNDYSIGYLKQDPDLDEDKKVLDAIFSGAQPVFQLIRDYEAALEAYSANPEDVKAEQRFTKLQSQMDQDDAWLAESEVKSILTQLHLPDLDLKVSQLSGGQKKRVGLAQVLIQAPDLLLLDEPTNHLDFDSIAWLEKYLSEYRGAVMTVTHDRYS</sequence>
<dbReference type="Pfam" id="PF00005">
    <property type="entry name" value="ABC_tran"/>
    <property type="match status" value="1"/>
</dbReference>
<keyword evidence="1" id="KW-0547">Nucleotide-binding</keyword>
<dbReference type="PANTHER" id="PTHR42855:SF1">
    <property type="entry name" value="ABC TRANSPORTER DOMAIN-CONTAINING PROTEIN"/>
    <property type="match status" value="1"/>
</dbReference>
<dbReference type="Gene3D" id="3.40.50.300">
    <property type="entry name" value="P-loop containing nucleotide triphosphate hydrolases"/>
    <property type="match status" value="1"/>
</dbReference>
<dbReference type="InterPro" id="IPR003439">
    <property type="entry name" value="ABC_transporter-like_ATP-bd"/>
</dbReference>
<dbReference type="InterPro" id="IPR017871">
    <property type="entry name" value="ABC_transporter-like_CS"/>
</dbReference>
<gene>
    <name evidence="4" type="primary">yjjK_3</name>
    <name evidence="4" type="ORF">NCTC13645_01589</name>
</gene>
<protein>
    <submittedName>
        <fullName evidence="4">Uncharacterized ABC transporter ATP-binding protein YjjK</fullName>
    </submittedName>
</protein>
<name>A0A380P3E5_WEIVI</name>
<dbReference type="CDD" id="cd03221">
    <property type="entry name" value="ABCF_EF-3"/>
    <property type="match status" value="1"/>
</dbReference>
<dbReference type="AlphaFoldDB" id="A0A380P3E5"/>
<evidence type="ECO:0000256" key="1">
    <source>
        <dbReference type="ARBA" id="ARBA00022741"/>
    </source>
</evidence>
<dbReference type="InterPro" id="IPR027417">
    <property type="entry name" value="P-loop_NTPase"/>
</dbReference>
<dbReference type="Proteomes" id="UP000254621">
    <property type="component" value="Unassembled WGS sequence"/>
</dbReference>
<dbReference type="SMART" id="SM00382">
    <property type="entry name" value="AAA"/>
    <property type="match status" value="1"/>
</dbReference>
<dbReference type="GO" id="GO:0005524">
    <property type="term" value="F:ATP binding"/>
    <property type="evidence" value="ECO:0007669"/>
    <property type="project" value="UniProtKB-KW"/>
</dbReference>
<dbReference type="PROSITE" id="PS50893">
    <property type="entry name" value="ABC_TRANSPORTER_2"/>
    <property type="match status" value="1"/>
</dbReference>
<evidence type="ECO:0000256" key="2">
    <source>
        <dbReference type="ARBA" id="ARBA00022840"/>
    </source>
</evidence>
<evidence type="ECO:0000313" key="4">
    <source>
        <dbReference type="EMBL" id="SUP59334.1"/>
    </source>
</evidence>
<evidence type="ECO:0000259" key="3">
    <source>
        <dbReference type="PROSITE" id="PS50893"/>
    </source>
</evidence>
<dbReference type="InterPro" id="IPR003593">
    <property type="entry name" value="AAA+_ATPase"/>
</dbReference>
<evidence type="ECO:0000313" key="5">
    <source>
        <dbReference type="Proteomes" id="UP000254621"/>
    </source>
</evidence>
<proteinExistence type="predicted"/>
<dbReference type="GO" id="GO:0016887">
    <property type="term" value="F:ATP hydrolysis activity"/>
    <property type="evidence" value="ECO:0007669"/>
    <property type="project" value="InterPro"/>
</dbReference>
<dbReference type="SUPFAM" id="SSF52540">
    <property type="entry name" value="P-loop containing nucleoside triphosphate hydrolases"/>
    <property type="match status" value="1"/>
</dbReference>
<dbReference type="PANTHER" id="PTHR42855">
    <property type="entry name" value="ABC TRANSPORTER ATP-BINDING SUBUNIT"/>
    <property type="match status" value="1"/>
</dbReference>
<dbReference type="EMBL" id="UHIV01000004">
    <property type="protein sequence ID" value="SUP59334.1"/>
    <property type="molecule type" value="Genomic_DNA"/>
</dbReference>
<accession>A0A380P3E5</accession>
<dbReference type="InterPro" id="IPR051309">
    <property type="entry name" value="ABCF_ATPase"/>
</dbReference>
<dbReference type="PROSITE" id="PS00211">
    <property type="entry name" value="ABC_TRANSPORTER_1"/>
    <property type="match status" value="1"/>
</dbReference>